<accession>A0ACB9X1D4</accession>
<evidence type="ECO:0000313" key="2">
    <source>
        <dbReference type="Proteomes" id="UP001057452"/>
    </source>
</evidence>
<reference evidence="1" key="1">
    <citation type="submission" date="2022-05" db="EMBL/GenBank/DDBJ databases">
        <title>Chromosome-level genome of Chaenocephalus aceratus.</title>
        <authorList>
            <person name="Park H."/>
        </authorList>
    </citation>
    <scope>NUCLEOTIDE SEQUENCE</scope>
    <source>
        <strain evidence="1">KU_202001</strain>
    </source>
</reference>
<name>A0ACB9X1D4_CHAAC</name>
<organism evidence="1 2">
    <name type="scientific">Chaenocephalus aceratus</name>
    <name type="common">Blackfin icefish</name>
    <name type="synonym">Chaenichthys aceratus</name>
    <dbReference type="NCBI Taxonomy" id="36190"/>
    <lineage>
        <taxon>Eukaryota</taxon>
        <taxon>Metazoa</taxon>
        <taxon>Chordata</taxon>
        <taxon>Craniata</taxon>
        <taxon>Vertebrata</taxon>
        <taxon>Euteleostomi</taxon>
        <taxon>Actinopterygii</taxon>
        <taxon>Neopterygii</taxon>
        <taxon>Teleostei</taxon>
        <taxon>Neoteleostei</taxon>
        <taxon>Acanthomorphata</taxon>
        <taxon>Eupercaria</taxon>
        <taxon>Perciformes</taxon>
        <taxon>Notothenioidei</taxon>
        <taxon>Channichthyidae</taxon>
        <taxon>Chaenocephalus</taxon>
    </lineage>
</organism>
<proteinExistence type="predicted"/>
<comment type="caution">
    <text evidence="1">The sequence shown here is derived from an EMBL/GenBank/DDBJ whole genome shotgun (WGS) entry which is preliminary data.</text>
</comment>
<sequence length="208" mass="23065">MAPQWAHPEKMEKKLHAVPASVTMKFRCQASGEPKSHPEMVHVWTIIMESVVPSDKGNYTCVVENQYGSINHTYQLDVMERSPHRPILLAGLPANRTAMVGSDVEFECKVFSVPQPHIQWLKHIEVNGSRVGSDGVPYVRVLKHSGVNSSDAQVLALYNVTEEESGEYICKVSNYIGEANQSAWLTVTRYEPTGNHRAAQGRQSGPPG</sequence>
<evidence type="ECO:0000313" key="1">
    <source>
        <dbReference type="EMBL" id="KAI4820079.1"/>
    </source>
</evidence>
<protein>
    <submittedName>
        <fullName evidence="1">Uncharacterized protein</fullName>
    </submittedName>
</protein>
<keyword evidence="2" id="KW-1185">Reference proteome</keyword>
<gene>
    <name evidence="1" type="ORF">KUCAC02_028071</name>
</gene>
<dbReference type="Proteomes" id="UP001057452">
    <property type="component" value="Chromosome 9"/>
</dbReference>
<dbReference type="EMBL" id="CM043793">
    <property type="protein sequence ID" value="KAI4820079.1"/>
    <property type="molecule type" value="Genomic_DNA"/>
</dbReference>